<evidence type="ECO:0000313" key="1">
    <source>
        <dbReference type="EMBL" id="KAL1250945.1"/>
    </source>
</evidence>
<name>A0ABR3LF22_9TELE</name>
<dbReference type="PANTHER" id="PTHR45737:SF6">
    <property type="entry name" value="VON WILLEBRAND FACTOR A DOMAIN-CONTAINING PROTEIN 5A"/>
    <property type="match status" value="1"/>
</dbReference>
<organism evidence="1 2">
    <name type="scientific">Cirrhinus molitorella</name>
    <name type="common">mud carp</name>
    <dbReference type="NCBI Taxonomy" id="172907"/>
    <lineage>
        <taxon>Eukaryota</taxon>
        <taxon>Metazoa</taxon>
        <taxon>Chordata</taxon>
        <taxon>Craniata</taxon>
        <taxon>Vertebrata</taxon>
        <taxon>Euteleostomi</taxon>
        <taxon>Actinopterygii</taxon>
        <taxon>Neopterygii</taxon>
        <taxon>Teleostei</taxon>
        <taxon>Ostariophysi</taxon>
        <taxon>Cypriniformes</taxon>
        <taxon>Cyprinidae</taxon>
        <taxon>Labeoninae</taxon>
        <taxon>Labeonini</taxon>
        <taxon>Cirrhinus</taxon>
    </lineage>
</organism>
<keyword evidence="2" id="KW-1185">Reference proteome</keyword>
<gene>
    <name evidence="1" type="ORF">QQF64_018741</name>
</gene>
<accession>A0ABR3LF22</accession>
<comment type="caution">
    <text evidence="1">The sequence shown here is derived from an EMBL/GenBank/DDBJ whole genome shotgun (WGS) entry which is preliminary data.</text>
</comment>
<evidence type="ECO:0000313" key="2">
    <source>
        <dbReference type="Proteomes" id="UP001558613"/>
    </source>
</evidence>
<sequence>MCATVSSTLQYVNEEERPLDACSSSHQPSDCCCLPLLCQIGEQRMWQRCKRAETGQNADCASPSSYVTDPTVQEDTPLRFSLPADAVNPPIHTSSVHVSSPKPISKLESNCTLDPLVFLHSDHTQATVNLSPGHMFDKDLELFVYYQGYPSAPQL</sequence>
<dbReference type="PANTHER" id="PTHR45737">
    <property type="entry name" value="VON WILLEBRAND FACTOR A DOMAIN-CONTAINING PROTEIN 5A"/>
    <property type="match status" value="1"/>
</dbReference>
<protein>
    <submittedName>
        <fullName evidence="1">Uncharacterized protein</fullName>
    </submittedName>
</protein>
<dbReference type="Proteomes" id="UP001558613">
    <property type="component" value="Unassembled WGS sequence"/>
</dbReference>
<proteinExistence type="predicted"/>
<dbReference type="EMBL" id="JAYMGO010000022">
    <property type="protein sequence ID" value="KAL1250945.1"/>
    <property type="molecule type" value="Genomic_DNA"/>
</dbReference>
<reference evidence="1 2" key="1">
    <citation type="submission" date="2023-09" db="EMBL/GenBank/DDBJ databases">
        <authorList>
            <person name="Wang M."/>
        </authorList>
    </citation>
    <scope>NUCLEOTIDE SEQUENCE [LARGE SCALE GENOMIC DNA]</scope>
    <source>
        <strain evidence="1">GT-2023</strain>
        <tissue evidence="1">Liver</tissue>
    </source>
</reference>